<dbReference type="Proteomes" id="UP000027734">
    <property type="component" value="Unassembled WGS sequence"/>
</dbReference>
<name>A0A073IFL2_9RHOB</name>
<dbReference type="RefSeq" id="WP_025058704.1">
    <property type="nucleotide sequence ID" value="NZ_JAMC01000004.1"/>
</dbReference>
<accession>A0A073IFL2</accession>
<evidence type="ECO:0000313" key="2">
    <source>
        <dbReference type="Proteomes" id="UP000027734"/>
    </source>
</evidence>
<organism evidence="1 2">
    <name type="scientific">Sulfitobacter donghicola DSW-25 = KCTC 12864 = JCM 14565</name>
    <dbReference type="NCBI Taxonomy" id="1300350"/>
    <lineage>
        <taxon>Bacteria</taxon>
        <taxon>Pseudomonadati</taxon>
        <taxon>Pseudomonadota</taxon>
        <taxon>Alphaproteobacteria</taxon>
        <taxon>Rhodobacterales</taxon>
        <taxon>Roseobacteraceae</taxon>
        <taxon>Sulfitobacter</taxon>
    </lineage>
</organism>
<comment type="caution">
    <text evidence="1">The sequence shown here is derived from an EMBL/GenBank/DDBJ whole genome shotgun (WGS) entry which is preliminary data.</text>
</comment>
<proteinExistence type="predicted"/>
<dbReference type="EMBL" id="JAMC01000004">
    <property type="protein sequence ID" value="KEJ89138.1"/>
    <property type="molecule type" value="Genomic_DNA"/>
</dbReference>
<evidence type="ECO:0000313" key="1">
    <source>
        <dbReference type="EMBL" id="KEJ89138.1"/>
    </source>
</evidence>
<keyword evidence="2" id="KW-1185">Reference proteome</keyword>
<sequence length="189" mass="21105">MKQPEEHKNSQITISLMAADLQYRMEAQYHEALKQQVFLEENCSAESDLQDRFSARNKLSTIVGRQILTYVWRRSKYIPPNVLIAAGYPNQPHDEAITSHALATEFCEVGGVSDLNTLTRIQRDTSRVVAAASVYSLILFQPSPANKKPFLGTELLHELMMATHFPNAMLIQSLIDDLGNRGSGTGNAE</sequence>
<reference evidence="1 2" key="1">
    <citation type="submission" date="2014-01" db="EMBL/GenBank/DDBJ databases">
        <title>Sulfitobacter donghicola JCM 14565 Genome Sequencing.</title>
        <authorList>
            <person name="Lai Q."/>
            <person name="Hong Z."/>
        </authorList>
    </citation>
    <scope>NUCLEOTIDE SEQUENCE [LARGE SCALE GENOMIC DNA]</scope>
    <source>
        <strain evidence="1 2">JCM 14565</strain>
    </source>
</reference>
<protein>
    <submittedName>
        <fullName evidence="1">Uncharacterized protein</fullName>
    </submittedName>
</protein>
<gene>
    <name evidence="1" type="ORF">DSW25_11640</name>
</gene>
<dbReference type="AlphaFoldDB" id="A0A073IFL2"/>